<dbReference type="InterPro" id="IPR050327">
    <property type="entry name" value="Proton-linked_MCT"/>
</dbReference>
<dbReference type="Pfam" id="PF07690">
    <property type="entry name" value="MFS_1"/>
    <property type="match status" value="1"/>
</dbReference>
<dbReference type="InterPro" id="IPR036259">
    <property type="entry name" value="MFS_trans_sf"/>
</dbReference>
<evidence type="ECO:0000313" key="4">
    <source>
        <dbReference type="Proteomes" id="UP001164746"/>
    </source>
</evidence>
<keyword evidence="4" id="KW-1185">Reference proteome</keyword>
<accession>A0ABY7EED2</accession>
<feature type="transmembrane region" description="Helical" evidence="2">
    <location>
        <begin position="459"/>
        <end position="481"/>
    </location>
</feature>
<dbReference type="EMBL" id="CP111017">
    <property type="protein sequence ID" value="WAR07464.1"/>
    <property type="molecule type" value="Genomic_DNA"/>
</dbReference>
<dbReference type="PANTHER" id="PTHR11360:SF284">
    <property type="entry name" value="EG:103B4.3 PROTEIN-RELATED"/>
    <property type="match status" value="1"/>
</dbReference>
<reference evidence="3" key="1">
    <citation type="submission" date="2022-11" db="EMBL/GenBank/DDBJ databases">
        <title>Centuries of genome instability and evolution in soft-shell clam transmissible cancer (bioRxiv).</title>
        <authorList>
            <person name="Hart S.F.M."/>
            <person name="Yonemitsu M.A."/>
            <person name="Giersch R.M."/>
            <person name="Beal B.F."/>
            <person name="Arriagada G."/>
            <person name="Davis B.W."/>
            <person name="Ostrander E.A."/>
            <person name="Goff S.P."/>
            <person name="Metzger M.J."/>
        </authorList>
    </citation>
    <scope>NUCLEOTIDE SEQUENCE</scope>
    <source>
        <strain evidence="3">MELC-2E11</strain>
        <tissue evidence="3">Siphon/mantle</tissue>
    </source>
</reference>
<feature type="transmembrane region" description="Helical" evidence="2">
    <location>
        <begin position="427"/>
        <end position="447"/>
    </location>
</feature>
<evidence type="ECO:0000313" key="3">
    <source>
        <dbReference type="EMBL" id="WAR07464.1"/>
    </source>
</evidence>
<dbReference type="InterPro" id="IPR011701">
    <property type="entry name" value="MFS"/>
</dbReference>
<keyword evidence="2" id="KW-0472">Membrane</keyword>
<dbReference type="SUPFAM" id="SSF103473">
    <property type="entry name" value="MFS general substrate transporter"/>
    <property type="match status" value="1"/>
</dbReference>
<evidence type="ECO:0000256" key="1">
    <source>
        <dbReference type="SAM" id="MobiDB-lite"/>
    </source>
</evidence>
<organism evidence="3 4">
    <name type="scientific">Mya arenaria</name>
    <name type="common">Soft-shell clam</name>
    <dbReference type="NCBI Taxonomy" id="6604"/>
    <lineage>
        <taxon>Eukaryota</taxon>
        <taxon>Metazoa</taxon>
        <taxon>Spiralia</taxon>
        <taxon>Lophotrochozoa</taxon>
        <taxon>Mollusca</taxon>
        <taxon>Bivalvia</taxon>
        <taxon>Autobranchia</taxon>
        <taxon>Heteroconchia</taxon>
        <taxon>Euheterodonta</taxon>
        <taxon>Imparidentia</taxon>
        <taxon>Neoheterodontei</taxon>
        <taxon>Myida</taxon>
        <taxon>Myoidea</taxon>
        <taxon>Myidae</taxon>
        <taxon>Mya</taxon>
    </lineage>
</organism>
<keyword evidence="2" id="KW-1133">Transmembrane helix</keyword>
<feature type="transmembrane region" description="Helical" evidence="2">
    <location>
        <begin position="362"/>
        <end position="383"/>
    </location>
</feature>
<proteinExistence type="predicted"/>
<dbReference type="Proteomes" id="UP001164746">
    <property type="component" value="Chromosome 6"/>
</dbReference>
<feature type="transmembrane region" description="Helical" evidence="2">
    <location>
        <begin position="230"/>
        <end position="249"/>
    </location>
</feature>
<name>A0ABY7EED2_MYAAR</name>
<feature type="region of interest" description="Disordered" evidence="1">
    <location>
        <begin position="68"/>
        <end position="97"/>
    </location>
</feature>
<feature type="transmembrane region" description="Helical" evidence="2">
    <location>
        <begin position="256"/>
        <end position="282"/>
    </location>
</feature>
<protein>
    <submittedName>
        <fullName evidence="3">MT12B-like protein</fullName>
    </submittedName>
</protein>
<sequence length="541" mass="59385">MTDNTGQQQTGLHTLSARVLCQLEDIPFGDLIQQHRMTDMATHGTVEAPGDGLDQQCNMNDQLSVRATDTPGEASENGLDQQQRKDTVPKGTTDISGEAPDGGWGWVITCAALLSCFIVDGISFSFGFSTFRCLITSARESDRLDLLSDERNIPLYSCHTTLNRNNYSVEEVRVTLYSCHTTLNRNNYSVEEVRVTLYSCHTTLNRNNYSVEEVRGPIASMSENMFGRRVTAIAGSTIASIAFFLCTFSPNDQMMIVVYGFLGAVGIASCGTGIGTFAVAPLSEYLISNYGWKGAMWIIAGIALNGIPIGALLRPLERRRPRVKAGFESDCKRKSKCNKCNKTLYLKVKSVFEFDLLKSPTMLLLCAGSFICVLGFFIPFTYLPDHAMDLSFSPQQGTMFIAIIGISNTVFRVLAGWVADRIWSNQNLIKAVILFIGGAVTVGVPWYPTFGIMAGYSTIYGICIAVYVTYHTILIASFLGVEKLTSAFGLSLTAQYPTNQVITKGRSCLLEAPSSLPAFLHSHFKLSTHGSKRKIQKFKTA</sequence>
<gene>
    <name evidence="3" type="ORF">MAR_017422</name>
</gene>
<keyword evidence="2" id="KW-0812">Transmembrane</keyword>
<evidence type="ECO:0000256" key="2">
    <source>
        <dbReference type="SAM" id="Phobius"/>
    </source>
</evidence>
<dbReference type="Gene3D" id="1.20.1250.20">
    <property type="entry name" value="MFS general substrate transporter like domains"/>
    <property type="match status" value="1"/>
</dbReference>
<dbReference type="PANTHER" id="PTHR11360">
    <property type="entry name" value="MONOCARBOXYLATE TRANSPORTER"/>
    <property type="match status" value="1"/>
</dbReference>
<feature type="transmembrane region" description="Helical" evidence="2">
    <location>
        <begin position="395"/>
        <end position="415"/>
    </location>
</feature>
<feature type="transmembrane region" description="Helical" evidence="2">
    <location>
        <begin position="294"/>
        <end position="313"/>
    </location>
</feature>